<evidence type="ECO:0000256" key="2">
    <source>
        <dbReference type="ARBA" id="ARBA00022475"/>
    </source>
</evidence>
<keyword evidence="15" id="KW-1185">Reference proteome</keyword>
<evidence type="ECO:0000256" key="8">
    <source>
        <dbReference type="ARBA" id="ARBA00023170"/>
    </source>
</evidence>
<dbReference type="Proteomes" id="UP000694523">
    <property type="component" value="Unplaced"/>
</dbReference>
<reference evidence="14" key="1">
    <citation type="submission" date="2025-08" db="UniProtKB">
        <authorList>
            <consortium name="Ensembl"/>
        </authorList>
    </citation>
    <scope>IDENTIFICATION</scope>
</reference>
<evidence type="ECO:0000256" key="12">
    <source>
        <dbReference type="SAM" id="Phobius"/>
    </source>
</evidence>
<keyword evidence="10" id="KW-0807">Transducer</keyword>
<dbReference type="InterPro" id="IPR028082">
    <property type="entry name" value="Peripla_BP_I"/>
</dbReference>
<evidence type="ECO:0000256" key="1">
    <source>
        <dbReference type="ARBA" id="ARBA00004651"/>
    </source>
</evidence>
<evidence type="ECO:0000313" key="15">
    <source>
        <dbReference type="Proteomes" id="UP000694523"/>
    </source>
</evidence>
<keyword evidence="3 12" id="KW-0812">Transmembrane</keyword>
<feature type="transmembrane region" description="Helical" evidence="12">
    <location>
        <begin position="653"/>
        <end position="676"/>
    </location>
</feature>
<dbReference type="Pfam" id="PF01094">
    <property type="entry name" value="ANF_receptor"/>
    <property type="match status" value="1"/>
</dbReference>
<dbReference type="PANTHER" id="PTHR24061:SF422">
    <property type="entry name" value="G-PROTEIN COUPLED RECEPTORS FAMILY 3 PROFILE DOMAIN-CONTAINING PROTEIN"/>
    <property type="match status" value="1"/>
</dbReference>
<keyword evidence="9" id="KW-0325">Glycoprotein</keyword>
<keyword evidence="4" id="KW-0732">Signal</keyword>
<evidence type="ECO:0000256" key="9">
    <source>
        <dbReference type="ARBA" id="ARBA00023180"/>
    </source>
</evidence>
<dbReference type="Gene3D" id="2.10.50.30">
    <property type="entry name" value="GPCR, family 3, nine cysteines domain"/>
    <property type="match status" value="1"/>
</dbReference>
<feature type="transmembrane region" description="Helical" evidence="12">
    <location>
        <begin position="613"/>
        <end position="633"/>
    </location>
</feature>
<protein>
    <recommendedName>
        <fullName evidence="13">G-protein coupled receptors family 3 profile domain-containing protein</fullName>
    </recommendedName>
</protein>
<dbReference type="FunFam" id="2.10.50.30:FF:000004">
    <property type="entry name" value="Taste receptor type 1 member 3-like protein"/>
    <property type="match status" value="1"/>
</dbReference>
<dbReference type="InterPro" id="IPR000068">
    <property type="entry name" value="GPCR_3_Ca_sens_rcpt-rel"/>
</dbReference>
<dbReference type="Gene3D" id="3.40.50.2300">
    <property type="match status" value="2"/>
</dbReference>
<reference evidence="14" key="2">
    <citation type="submission" date="2025-09" db="UniProtKB">
        <authorList>
            <consortium name="Ensembl"/>
        </authorList>
    </citation>
    <scope>IDENTIFICATION</scope>
</reference>
<keyword evidence="7 12" id="KW-0472">Membrane</keyword>
<feature type="transmembrane region" description="Helical" evidence="12">
    <location>
        <begin position="696"/>
        <end position="718"/>
    </location>
</feature>
<dbReference type="PROSITE" id="PS50259">
    <property type="entry name" value="G_PROTEIN_RECEP_F3_4"/>
    <property type="match status" value="1"/>
</dbReference>
<dbReference type="SUPFAM" id="SSF53822">
    <property type="entry name" value="Periplasmic binding protein-like I"/>
    <property type="match status" value="1"/>
</dbReference>
<evidence type="ECO:0000256" key="11">
    <source>
        <dbReference type="ARBA" id="ARBA00038492"/>
    </source>
</evidence>
<evidence type="ECO:0000256" key="6">
    <source>
        <dbReference type="ARBA" id="ARBA00023040"/>
    </source>
</evidence>
<accession>A0A8C6UZM1</accession>
<sequence>EALTSSMCALWSKDSTMFSFHSFCSFVLITEVCCNGLHYQSDGDIIIGGLFSIHSGNRTDLRTVCCNRSRVMIFAIEEINHSRLFHNLTLGYDIYDTCADVSLALQATLQLLKKPSDSQKCLVPENTESFPSKTKVIIGEAASEVSIAVARLTNKLLNIIILLFSQISYASTSEQLSRKSKFPTFMRTISSDAHQTKAIAELFTMFKWVSVAIVGSDDEYGKYGTDSLIRLFTKKDICIDFHLILPGDFSRNNDKNTLDLLVRKITNSTAEAIILFTDRRNVEIILKEAVKNNLSRTWIASDTWSTSLDLLQLNGTAEVFGFISRRNDVPGFENYVKNMTSVYNTTLKTHAVQCPDQSCLVHHIDQEQSYNIYLAVQVIAEGLRHLLNCDKQQCKRNSSFEFVLQLLQEMRRVNFSVENTSIFFDGNGDPSLGYDIVYWNKSGPSRRIQTVGEYWPNGDLHIQKDLVEQKSSVTVYNCSKRCDSGYELQKKTCCRQCVQCEDRSFSKNGEKCEPCDEDHYSSRQRNECLKKTVVYLHWDDPFSIILSVLEVLGIIIAVTFGVLFVIHFNTPVVKAIGGYLCILEIFSLFTCLCIGLTIPGFPSDTKCMLGLPIFSSAFCLCISCILANLLQILVGFNFNQRVAFWLKKLNQPLAVVAIVSGIQMILSIVWICTSPPTPHKHVLPAEHLHICEMDSHYFYIALFGYNAVVGIACFFFAYKGRQLPDLYKNASSIAMSMLLYLIVWALLLPIYLNSKGKYTSAIEGAAIVISCFSVLCFHLAPKCYILVFKKDLNNERAIADYIRKHYEQRGIPAQSKNANPCITHLRDIYSFVRAIAIFCFDCV</sequence>
<feature type="transmembrane region" description="Helical" evidence="12">
    <location>
        <begin position="542"/>
        <end position="566"/>
    </location>
</feature>
<dbReference type="GO" id="GO:0050909">
    <property type="term" value="P:sensory perception of taste"/>
    <property type="evidence" value="ECO:0007669"/>
    <property type="project" value="UniProtKB-ARBA"/>
</dbReference>
<feature type="domain" description="G-protein coupled receptors family 3 profile" evidence="13">
    <location>
        <begin position="542"/>
        <end position="793"/>
    </location>
</feature>
<evidence type="ECO:0000256" key="4">
    <source>
        <dbReference type="ARBA" id="ARBA00022729"/>
    </source>
</evidence>
<dbReference type="InterPro" id="IPR001828">
    <property type="entry name" value="ANF_lig-bd_rcpt"/>
</dbReference>
<keyword evidence="2" id="KW-1003">Cell membrane</keyword>
<evidence type="ECO:0000256" key="5">
    <source>
        <dbReference type="ARBA" id="ARBA00022989"/>
    </source>
</evidence>
<evidence type="ECO:0000256" key="10">
    <source>
        <dbReference type="ARBA" id="ARBA00023224"/>
    </source>
</evidence>
<keyword evidence="6" id="KW-0297">G-protein coupled receptor</keyword>
<dbReference type="GO" id="GO:0005886">
    <property type="term" value="C:plasma membrane"/>
    <property type="evidence" value="ECO:0007669"/>
    <property type="project" value="UniProtKB-SubCell"/>
</dbReference>
<dbReference type="InterPro" id="IPR017978">
    <property type="entry name" value="GPCR_3_C"/>
</dbReference>
<feature type="transmembrane region" description="Helical" evidence="12">
    <location>
        <begin position="578"/>
        <end position="601"/>
    </location>
</feature>
<organism evidence="14 15">
    <name type="scientific">Neogobius melanostomus</name>
    <name type="common">round goby</name>
    <dbReference type="NCBI Taxonomy" id="47308"/>
    <lineage>
        <taxon>Eukaryota</taxon>
        <taxon>Metazoa</taxon>
        <taxon>Chordata</taxon>
        <taxon>Craniata</taxon>
        <taxon>Vertebrata</taxon>
        <taxon>Euteleostomi</taxon>
        <taxon>Actinopterygii</taxon>
        <taxon>Neopterygii</taxon>
        <taxon>Teleostei</taxon>
        <taxon>Neoteleostei</taxon>
        <taxon>Acanthomorphata</taxon>
        <taxon>Gobiaria</taxon>
        <taxon>Gobiiformes</taxon>
        <taxon>Gobioidei</taxon>
        <taxon>Gobiidae</taxon>
        <taxon>Benthophilinae</taxon>
        <taxon>Neogobiini</taxon>
        <taxon>Neogobius</taxon>
    </lineage>
</organism>
<evidence type="ECO:0000313" key="14">
    <source>
        <dbReference type="Ensembl" id="ENSNMLP00000044000.1"/>
    </source>
</evidence>
<dbReference type="InterPro" id="IPR000337">
    <property type="entry name" value="GPCR_3"/>
</dbReference>
<keyword evidence="5 12" id="KW-1133">Transmembrane helix</keyword>
<keyword evidence="8" id="KW-0675">Receptor</keyword>
<evidence type="ECO:0000256" key="3">
    <source>
        <dbReference type="ARBA" id="ARBA00022692"/>
    </source>
</evidence>
<evidence type="ECO:0000259" key="13">
    <source>
        <dbReference type="PROSITE" id="PS50259"/>
    </source>
</evidence>
<dbReference type="Pfam" id="PF00003">
    <property type="entry name" value="7tm_3"/>
    <property type="match status" value="1"/>
</dbReference>
<dbReference type="AlphaFoldDB" id="A0A8C6UZM1"/>
<dbReference type="GO" id="GO:0004930">
    <property type="term" value="F:G protein-coupled receptor activity"/>
    <property type="evidence" value="ECO:0007669"/>
    <property type="project" value="UniProtKB-KW"/>
</dbReference>
<comment type="subcellular location">
    <subcellularLocation>
        <location evidence="1">Cell membrane</location>
        <topology evidence="1">Multi-pass membrane protein</topology>
    </subcellularLocation>
</comment>
<feature type="transmembrane region" description="Helical" evidence="12">
    <location>
        <begin position="758"/>
        <end position="780"/>
    </location>
</feature>
<proteinExistence type="inferred from homology"/>
<dbReference type="PRINTS" id="PR00248">
    <property type="entry name" value="GPCRMGR"/>
</dbReference>
<dbReference type="InterPro" id="IPR038550">
    <property type="entry name" value="GPCR_3_9-Cys_sf"/>
</dbReference>
<feature type="transmembrane region" description="Helical" evidence="12">
    <location>
        <begin position="730"/>
        <end position="752"/>
    </location>
</feature>
<name>A0A8C6UZM1_9GOBI</name>
<evidence type="ECO:0000256" key="7">
    <source>
        <dbReference type="ARBA" id="ARBA00023136"/>
    </source>
</evidence>
<dbReference type="Ensembl" id="ENSNMLT00000048838.1">
    <property type="protein sequence ID" value="ENSNMLP00000044000.1"/>
    <property type="gene ID" value="ENSNMLG00000026653.1"/>
</dbReference>
<dbReference type="FunFam" id="3.40.50.2300:FF:000016">
    <property type="entry name" value="Taste 1 receptor member 2"/>
    <property type="match status" value="1"/>
</dbReference>
<comment type="similarity">
    <text evidence="11">Belongs to the G-protein coupled receptor 3 family. TAS1R subfamily.</text>
</comment>
<dbReference type="PANTHER" id="PTHR24061">
    <property type="entry name" value="CALCIUM-SENSING RECEPTOR-RELATED"/>
    <property type="match status" value="1"/>
</dbReference>